<proteinExistence type="predicted"/>
<dbReference type="Proteomes" id="UP000036681">
    <property type="component" value="Unplaced"/>
</dbReference>
<organism evidence="1 2">
    <name type="scientific">Ascaris lumbricoides</name>
    <name type="common">Giant roundworm</name>
    <dbReference type="NCBI Taxonomy" id="6252"/>
    <lineage>
        <taxon>Eukaryota</taxon>
        <taxon>Metazoa</taxon>
        <taxon>Ecdysozoa</taxon>
        <taxon>Nematoda</taxon>
        <taxon>Chromadorea</taxon>
        <taxon>Rhabditida</taxon>
        <taxon>Spirurina</taxon>
        <taxon>Ascaridomorpha</taxon>
        <taxon>Ascaridoidea</taxon>
        <taxon>Ascarididae</taxon>
        <taxon>Ascaris</taxon>
    </lineage>
</organism>
<dbReference type="AlphaFoldDB" id="A0A9J2PKS3"/>
<evidence type="ECO:0000313" key="1">
    <source>
        <dbReference type="Proteomes" id="UP000036681"/>
    </source>
</evidence>
<accession>A0A9J2PKS3</accession>
<sequence>MPTTDKTRNSHAGKEQWGVEAQGLEASLLEFYNANSIAKLHVRNFQQINRRSTCWEVREGTGKGYNVSVITVGSTENDVAGQGNKKKTNELLSCSLWQDASKPSIDVGSTSEYGDSYICPPSLEGIRVDGPNRDDKISERSEGGCVIGGEHKSKLLGTYRDGQCLILKLFLANLCSNMVIGVARSQGGFHYVGNDKTRHERKTVASGITRAGVNGEYDAGYTGFGGENERSNPLSMHRHCRHLWDHSVRDEAEGDRGRNFHHLQNINFGPSLMVKFGDIMQTRTGRGCCCRFDRSVRLKSTSGGKVLEECSVPEDDFMMQPNSCLLDPKCTTLPSYYAKNTAR</sequence>
<keyword evidence="1" id="KW-1185">Reference proteome</keyword>
<dbReference type="WBParaSite" id="ALUE_0001064501-mRNA-1">
    <property type="protein sequence ID" value="ALUE_0001064501-mRNA-1"/>
    <property type="gene ID" value="ALUE_0001064501"/>
</dbReference>
<evidence type="ECO:0000313" key="2">
    <source>
        <dbReference type="WBParaSite" id="ALUE_0001064501-mRNA-1"/>
    </source>
</evidence>
<protein>
    <submittedName>
        <fullName evidence="2">Uncharacterized protein</fullName>
    </submittedName>
</protein>
<reference evidence="2" key="1">
    <citation type="submission" date="2023-03" db="UniProtKB">
        <authorList>
            <consortium name="WormBaseParasite"/>
        </authorList>
    </citation>
    <scope>IDENTIFICATION</scope>
</reference>
<name>A0A9J2PKS3_ASCLU</name>